<name>A0A7R9GXH5_TIMPO</name>
<organism evidence="1">
    <name type="scientific">Timema poppense</name>
    <name type="common">Walking stick</name>
    <dbReference type="NCBI Taxonomy" id="170557"/>
    <lineage>
        <taxon>Eukaryota</taxon>
        <taxon>Metazoa</taxon>
        <taxon>Ecdysozoa</taxon>
        <taxon>Arthropoda</taxon>
        <taxon>Hexapoda</taxon>
        <taxon>Insecta</taxon>
        <taxon>Pterygota</taxon>
        <taxon>Neoptera</taxon>
        <taxon>Polyneoptera</taxon>
        <taxon>Phasmatodea</taxon>
        <taxon>Timematodea</taxon>
        <taxon>Timematoidea</taxon>
        <taxon>Timematidae</taxon>
        <taxon>Timema</taxon>
    </lineage>
</organism>
<reference evidence="1" key="1">
    <citation type="submission" date="2020-11" db="EMBL/GenBank/DDBJ databases">
        <authorList>
            <person name="Tran Van P."/>
        </authorList>
    </citation>
    <scope>NUCLEOTIDE SEQUENCE</scope>
</reference>
<gene>
    <name evidence="1" type="ORF">TPSB3V08_LOCUS3114</name>
</gene>
<protein>
    <submittedName>
        <fullName evidence="1">Uncharacterized protein</fullName>
    </submittedName>
</protein>
<dbReference type="EMBL" id="OD001324">
    <property type="protein sequence ID" value="CAD7401477.1"/>
    <property type="molecule type" value="Genomic_DNA"/>
</dbReference>
<dbReference type="AlphaFoldDB" id="A0A7R9GXH5"/>
<proteinExistence type="predicted"/>
<evidence type="ECO:0000313" key="1">
    <source>
        <dbReference type="EMBL" id="CAD7401477.1"/>
    </source>
</evidence>
<sequence>MGTDLNTTSQTTWAYPQDLSTPFALFPPSTHRRSPYQDFNPELPSTRSLIDSEYNILLTLRAPKRIKFVLRQEVTFDQYGLALATTHRPPLANKLSTSPGVIKKVEFKASVPEFSWRKSGKPFRNKPSSIAYTKQGFEPQYPLVIDSKSIFHCDSDALDHTTTQAGMRTLFHLLVRFSRRELCVMEAIL</sequence>
<accession>A0A7R9GXH5</accession>